<protein>
    <recommendedName>
        <fullName evidence="3">Aminodeoxychorismate lyase</fullName>
    </recommendedName>
</protein>
<dbReference type="EMBL" id="KE720961">
    <property type="protein sequence ID" value="ERF73326.1"/>
    <property type="molecule type" value="Genomic_DNA"/>
</dbReference>
<dbReference type="HOGENOM" id="CLU_020844_6_0_1"/>
<dbReference type="GeneID" id="19238206"/>
<evidence type="ECO:0008006" key="3">
    <source>
        <dbReference type="Google" id="ProtNLM"/>
    </source>
</evidence>
<evidence type="ECO:0000313" key="1">
    <source>
        <dbReference type="EMBL" id="ERF73326.1"/>
    </source>
</evidence>
<gene>
    <name evidence="1" type="ORF">EPUS_03159</name>
</gene>
<proteinExistence type="predicted"/>
<dbReference type="OrthoDB" id="5288718at2759"/>
<dbReference type="SUPFAM" id="SSF56752">
    <property type="entry name" value="D-aminoacid aminotransferase-like PLP-dependent enzymes"/>
    <property type="match status" value="1"/>
</dbReference>
<dbReference type="eggNOG" id="ENOG502QQMK">
    <property type="taxonomic scope" value="Eukaryota"/>
</dbReference>
<organism evidence="1 2">
    <name type="scientific">Endocarpon pusillum (strain Z07020 / HMAS-L-300199)</name>
    <name type="common">Lichen-forming fungus</name>
    <dbReference type="NCBI Taxonomy" id="1263415"/>
    <lineage>
        <taxon>Eukaryota</taxon>
        <taxon>Fungi</taxon>
        <taxon>Dikarya</taxon>
        <taxon>Ascomycota</taxon>
        <taxon>Pezizomycotina</taxon>
        <taxon>Eurotiomycetes</taxon>
        <taxon>Chaetothyriomycetidae</taxon>
        <taxon>Verrucariales</taxon>
        <taxon>Verrucariaceae</taxon>
        <taxon>Endocarpon</taxon>
    </lineage>
</organism>
<dbReference type="Gene3D" id="3.20.10.10">
    <property type="entry name" value="D-amino Acid Aminotransferase, subunit A, domain 2"/>
    <property type="match status" value="1"/>
</dbReference>
<dbReference type="AlphaFoldDB" id="U1GN26"/>
<dbReference type="Proteomes" id="UP000019373">
    <property type="component" value="Unassembled WGS sequence"/>
</dbReference>
<reference evidence="2" key="1">
    <citation type="journal article" date="2014" name="BMC Genomics">
        <title>Genome characteristics reveal the impact of lichenization on lichen-forming fungus Endocarpon pusillum Hedwig (Verrucariales, Ascomycota).</title>
        <authorList>
            <person name="Wang Y.-Y."/>
            <person name="Liu B."/>
            <person name="Zhang X.-Y."/>
            <person name="Zhou Q.-M."/>
            <person name="Zhang T."/>
            <person name="Li H."/>
            <person name="Yu Y.-F."/>
            <person name="Zhang X.-L."/>
            <person name="Hao X.-Y."/>
            <person name="Wang M."/>
            <person name="Wang L."/>
            <person name="Wei J.-C."/>
        </authorList>
    </citation>
    <scope>NUCLEOTIDE SEQUENCE [LARGE SCALE GENOMIC DNA]</scope>
    <source>
        <strain evidence="2">Z07020 / HMAS-L-300199</strain>
    </source>
</reference>
<keyword evidence="2" id="KW-1185">Reference proteome</keyword>
<dbReference type="InterPro" id="IPR043132">
    <property type="entry name" value="BCAT-like_C"/>
</dbReference>
<dbReference type="InterPro" id="IPR001544">
    <property type="entry name" value="Aminotrans_IV"/>
</dbReference>
<dbReference type="InterPro" id="IPR036038">
    <property type="entry name" value="Aminotransferase-like"/>
</dbReference>
<dbReference type="RefSeq" id="XP_007801099.1">
    <property type="nucleotide sequence ID" value="XM_007802908.1"/>
</dbReference>
<dbReference type="GO" id="GO:0003824">
    <property type="term" value="F:catalytic activity"/>
    <property type="evidence" value="ECO:0007669"/>
    <property type="project" value="InterPro"/>
</dbReference>
<dbReference type="Pfam" id="PF01063">
    <property type="entry name" value="Aminotran_4"/>
    <property type="match status" value="1"/>
</dbReference>
<accession>U1GN26</accession>
<evidence type="ECO:0000313" key="2">
    <source>
        <dbReference type="Proteomes" id="UP000019373"/>
    </source>
</evidence>
<dbReference type="OMA" id="HKTSERI"/>
<sequence>MEKAEKAEDPVLRVSSSTSFYIFTSYLWRNHVESTNHGGEHYFLPYHRDRLVSAAEAFGWTGVTTFIGGDGGMKRLSGIVVDHLKTVCEEEPSCAMRKIKICVYKDSRFHIETAAITPTDSSNVFYLPTNLNEVATLNCRCLVKLDLESTPTSLFTSHKTSERIPYDRARGAADIAHKPPTTAEVLLFNPRGEITECSVSTPYFQRHGRWVTPSLSSGGNAGVTRRLALQNGLCEEQTVFVESLRHQEIIWISNGVRGFIPATLLLEPLS</sequence>
<name>U1GN26_ENDPU</name>